<keyword evidence="2" id="KW-1003">Cell membrane</keyword>
<evidence type="ECO:0000256" key="5">
    <source>
        <dbReference type="ARBA" id="ARBA00023136"/>
    </source>
</evidence>
<reference evidence="9 10" key="1">
    <citation type="submission" date="2019-02" db="EMBL/GenBank/DDBJ databases">
        <title>Deep-cultivation of Planctomycetes and their phenomic and genomic characterization uncovers novel biology.</title>
        <authorList>
            <person name="Wiegand S."/>
            <person name="Jogler M."/>
            <person name="Boedeker C."/>
            <person name="Pinto D."/>
            <person name="Vollmers J."/>
            <person name="Rivas-Marin E."/>
            <person name="Kohn T."/>
            <person name="Peeters S.H."/>
            <person name="Heuer A."/>
            <person name="Rast P."/>
            <person name="Oberbeckmann S."/>
            <person name="Bunk B."/>
            <person name="Jeske O."/>
            <person name="Meyerdierks A."/>
            <person name="Storesund J.E."/>
            <person name="Kallscheuer N."/>
            <person name="Luecker S."/>
            <person name="Lage O.M."/>
            <person name="Pohl T."/>
            <person name="Merkel B.J."/>
            <person name="Hornburger P."/>
            <person name="Mueller R.-W."/>
            <person name="Bruemmer F."/>
            <person name="Labrenz M."/>
            <person name="Spormann A.M."/>
            <person name="Op den Camp H."/>
            <person name="Overmann J."/>
            <person name="Amann R."/>
            <person name="Jetten M.S.M."/>
            <person name="Mascher T."/>
            <person name="Medema M.H."/>
            <person name="Devos D.P."/>
            <person name="Kaster A.-K."/>
            <person name="Ovreas L."/>
            <person name="Rohde M."/>
            <person name="Galperin M.Y."/>
            <person name="Jogler C."/>
        </authorList>
    </citation>
    <scope>NUCLEOTIDE SEQUENCE [LARGE SCALE GENOMIC DNA]</scope>
    <source>
        <strain evidence="9 10">Pla163</strain>
    </source>
</reference>
<keyword evidence="5 6" id="KW-0472">Membrane</keyword>
<feature type="transmembrane region" description="Helical" evidence="6">
    <location>
        <begin position="305"/>
        <end position="324"/>
    </location>
</feature>
<evidence type="ECO:0000259" key="8">
    <source>
        <dbReference type="Pfam" id="PF12704"/>
    </source>
</evidence>
<sequence>MTLPFDYAIRNLGRRRTRTLLTALSSALVAALLVATTAFVRGLEGTFSGAASPDTVLLLSVSSERDVVRSTTQAGLASLVRASVPGVLAASDEIHMGTSIGLDGGARVAAGFVRGVTPSAYEVHDALTLVEGRLPGPGEVIAGRLVARQLGASEAELAVGASIVLEGAVHEVVGRFVAPGTTLEAEIWTPLEPLRGLAQRDDSSVVFAKLADDVALRRLELFCDRRLDLELDLVTSDEYYGELVAYFVPIRRMAHALAAMIAIAALLGGANTAAASVNDRIRELAMLRAVGYGRFQVVRSMLTEFLLLGATGGVIGLVLAELFLTGGAVRLAMSAFELEVDAHAVVVGFVGAIGLSVAGVVPAAIRLARLPIAAALAED</sequence>
<dbReference type="InterPro" id="IPR003838">
    <property type="entry name" value="ABC3_permease_C"/>
</dbReference>
<feature type="transmembrane region" description="Helical" evidence="6">
    <location>
        <begin position="256"/>
        <end position="278"/>
    </location>
</feature>
<feature type="transmembrane region" description="Helical" evidence="6">
    <location>
        <begin position="344"/>
        <end position="365"/>
    </location>
</feature>
<evidence type="ECO:0000256" key="3">
    <source>
        <dbReference type="ARBA" id="ARBA00022692"/>
    </source>
</evidence>
<dbReference type="AlphaFoldDB" id="A0A518CVU7"/>
<gene>
    <name evidence="9" type="ORF">Pla163_04480</name>
</gene>
<dbReference type="InterPro" id="IPR025857">
    <property type="entry name" value="MacB_PCD"/>
</dbReference>
<evidence type="ECO:0000256" key="1">
    <source>
        <dbReference type="ARBA" id="ARBA00004651"/>
    </source>
</evidence>
<keyword evidence="4 6" id="KW-1133">Transmembrane helix</keyword>
<evidence type="ECO:0000256" key="4">
    <source>
        <dbReference type="ARBA" id="ARBA00022989"/>
    </source>
</evidence>
<evidence type="ECO:0000313" key="10">
    <source>
        <dbReference type="Proteomes" id="UP000319342"/>
    </source>
</evidence>
<dbReference type="Pfam" id="PF12704">
    <property type="entry name" value="MacB_PCD"/>
    <property type="match status" value="1"/>
</dbReference>
<name>A0A518CVU7_9BACT</name>
<feature type="domain" description="ABC3 transporter permease C-terminal" evidence="7">
    <location>
        <begin position="257"/>
        <end position="371"/>
    </location>
</feature>
<protein>
    <submittedName>
        <fullName evidence="9">FtsX-like permease family protein</fullName>
    </submittedName>
</protein>
<dbReference type="EMBL" id="CP036290">
    <property type="protein sequence ID" value="QDU83349.1"/>
    <property type="molecule type" value="Genomic_DNA"/>
</dbReference>
<proteinExistence type="predicted"/>
<evidence type="ECO:0000259" key="7">
    <source>
        <dbReference type="Pfam" id="PF02687"/>
    </source>
</evidence>
<accession>A0A518CVU7</accession>
<feature type="domain" description="MacB-like periplasmic core" evidence="8">
    <location>
        <begin position="19"/>
        <end position="216"/>
    </location>
</feature>
<dbReference type="OrthoDB" id="248483at2"/>
<dbReference type="PANTHER" id="PTHR43738">
    <property type="entry name" value="ABC TRANSPORTER, MEMBRANE PROTEIN"/>
    <property type="match status" value="1"/>
</dbReference>
<evidence type="ECO:0000313" key="9">
    <source>
        <dbReference type="EMBL" id="QDU83349.1"/>
    </source>
</evidence>
<dbReference type="GO" id="GO:0005886">
    <property type="term" value="C:plasma membrane"/>
    <property type="evidence" value="ECO:0007669"/>
    <property type="project" value="UniProtKB-SubCell"/>
</dbReference>
<dbReference type="InterPro" id="IPR051125">
    <property type="entry name" value="ABC-4/HrtB_transporter"/>
</dbReference>
<organism evidence="9 10">
    <name type="scientific">Rohdeia mirabilis</name>
    <dbReference type="NCBI Taxonomy" id="2528008"/>
    <lineage>
        <taxon>Bacteria</taxon>
        <taxon>Pseudomonadati</taxon>
        <taxon>Planctomycetota</taxon>
        <taxon>Planctomycetia</taxon>
        <taxon>Planctomycetia incertae sedis</taxon>
        <taxon>Rohdeia</taxon>
    </lineage>
</organism>
<dbReference type="RefSeq" id="WP_145182876.1">
    <property type="nucleotide sequence ID" value="NZ_CP036290.1"/>
</dbReference>
<keyword evidence="10" id="KW-1185">Reference proteome</keyword>
<evidence type="ECO:0000256" key="2">
    <source>
        <dbReference type="ARBA" id="ARBA00022475"/>
    </source>
</evidence>
<dbReference type="Proteomes" id="UP000319342">
    <property type="component" value="Chromosome"/>
</dbReference>
<dbReference type="PANTHER" id="PTHR43738:SF3">
    <property type="entry name" value="ABC TRANSPORTER PERMEASE"/>
    <property type="match status" value="1"/>
</dbReference>
<comment type="subcellular location">
    <subcellularLocation>
        <location evidence="1">Cell membrane</location>
        <topology evidence="1">Multi-pass membrane protein</topology>
    </subcellularLocation>
</comment>
<evidence type="ECO:0000256" key="6">
    <source>
        <dbReference type="SAM" id="Phobius"/>
    </source>
</evidence>
<dbReference type="Pfam" id="PF02687">
    <property type="entry name" value="FtsX"/>
    <property type="match status" value="1"/>
</dbReference>
<keyword evidence="3 6" id="KW-0812">Transmembrane</keyword>